<comment type="caution">
    <text evidence="1">The sequence shown here is derived from an EMBL/GenBank/DDBJ whole genome shotgun (WGS) entry which is preliminary data.</text>
</comment>
<name>A0A2V5LEM2_9MICC</name>
<evidence type="ECO:0008006" key="3">
    <source>
        <dbReference type="Google" id="ProtNLM"/>
    </source>
</evidence>
<keyword evidence="2" id="KW-1185">Reference proteome</keyword>
<dbReference type="RefSeq" id="WP_110499832.1">
    <property type="nucleotide sequence ID" value="NZ_QJVD01000003.1"/>
</dbReference>
<protein>
    <recommendedName>
        <fullName evidence="3">Antitoxin Xre/MbcA/ParS-like toxin-binding domain-containing protein</fullName>
    </recommendedName>
</protein>
<dbReference type="AlphaFoldDB" id="A0A2V5LEM2"/>
<gene>
    <name evidence="1" type="ORF">CVV68_04675</name>
</gene>
<dbReference type="OrthoDB" id="5191484at2"/>
<proteinExistence type="predicted"/>
<dbReference type="EMBL" id="QJVD01000003">
    <property type="protein sequence ID" value="PYI69084.1"/>
    <property type="molecule type" value="Genomic_DNA"/>
</dbReference>
<accession>A0A2V5LEM2</accession>
<organism evidence="1 2">
    <name type="scientific">Arthrobacter livingstonensis</name>
    <dbReference type="NCBI Taxonomy" id="670078"/>
    <lineage>
        <taxon>Bacteria</taxon>
        <taxon>Bacillati</taxon>
        <taxon>Actinomycetota</taxon>
        <taxon>Actinomycetes</taxon>
        <taxon>Micrococcales</taxon>
        <taxon>Micrococcaceae</taxon>
        <taxon>Arthrobacter</taxon>
    </lineage>
</organism>
<dbReference type="Proteomes" id="UP000247832">
    <property type="component" value="Unassembled WGS sequence"/>
</dbReference>
<evidence type="ECO:0000313" key="1">
    <source>
        <dbReference type="EMBL" id="PYI69084.1"/>
    </source>
</evidence>
<sequence>MVPSSSILRQPAGARIAVQAVQLISLARLLNLLPTTYHPGLDFPTIKATLDAFANHGIGRQVAANGDQLQTGDLPEDEVSTLLSDVMKAIEQSPLPMQEWEPIHGLLGDDLLEKLVATSTSSVHRYRTGERTTPDNVAARLHFVTLIVADLLGSYNDFGIRRWFGRKRTALSGRSPQEILAGDWDPDDDGPGEVKSLAATLLAPSAT</sequence>
<evidence type="ECO:0000313" key="2">
    <source>
        <dbReference type="Proteomes" id="UP000247832"/>
    </source>
</evidence>
<reference evidence="1 2" key="1">
    <citation type="submission" date="2018-05" db="EMBL/GenBank/DDBJ databases">
        <title>Genetic diversity of glacier-inhabiting Cryobacterium bacteria in China and description of Cryobacterium mengkeensis sp. nov. and Arthrobacter glacialis sp. nov.</title>
        <authorList>
            <person name="Liu Q."/>
            <person name="Xin Y.-H."/>
        </authorList>
    </citation>
    <scope>NUCLEOTIDE SEQUENCE [LARGE SCALE GENOMIC DNA]</scope>
    <source>
        <strain evidence="1 2">LI2</strain>
    </source>
</reference>